<name>A0ABU6FD09_9ACTN</name>
<protein>
    <recommendedName>
        <fullName evidence="2">Anti-sigma factor antagonist</fullName>
    </recommendedName>
</protein>
<dbReference type="NCBIfam" id="TIGR00377">
    <property type="entry name" value="ant_ant_sig"/>
    <property type="match status" value="1"/>
</dbReference>
<reference evidence="4 5" key="1">
    <citation type="submission" date="2022-10" db="EMBL/GenBank/DDBJ databases">
        <authorList>
            <person name="Xie J."/>
            <person name="Shen N."/>
        </authorList>
    </citation>
    <scope>NUCLEOTIDE SEQUENCE [LARGE SCALE GENOMIC DNA]</scope>
    <source>
        <strain evidence="4 5">YIM65594</strain>
    </source>
</reference>
<keyword evidence="5" id="KW-1185">Reference proteome</keyword>
<dbReference type="PANTHER" id="PTHR33495">
    <property type="entry name" value="ANTI-SIGMA FACTOR ANTAGONIST TM_1081-RELATED-RELATED"/>
    <property type="match status" value="1"/>
</dbReference>
<proteinExistence type="inferred from homology"/>
<evidence type="ECO:0000313" key="4">
    <source>
        <dbReference type="EMBL" id="MEB8341916.1"/>
    </source>
</evidence>
<gene>
    <name evidence="4" type="ORF">OKJ99_30920</name>
</gene>
<evidence type="ECO:0000313" key="5">
    <source>
        <dbReference type="Proteomes" id="UP001354931"/>
    </source>
</evidence>
<dbReference type="PROSITE" id="PS50801">
    <property type="entry name" value="STAS"/>
    <property type="match status" value="1"/>
</dbReference>
<dbReference type="Proteomes" id="UP001354931">
    <property type="component" value="Unassembled WGS sequence"/>
</dbReference>
<comment type="similarity">
    <text evidence="1 2">Belongs to the anti-sigma-factor antagonist family.</text>
</comment>
<dbReference type="InterPro" id="IPR058548">
    <property type="entry name" value="MlaB-like_STAS"/>
</dbReference>
<dbReference type="RefSeq" id="WP_326021241.1">
    <property type="nucleotide sequence ID" value="NZ_JAOZYC010000153.1"/>
</dbReference>
<dbReference type="EMBL" id="JAOZYC010000153">
    <property type="protein sequence ID" value="MEB8341916.1"/>
    <property type="molecule type" value="Genomic_DNA"/>
</dbReference>
<dbReference type="Gene3D" id="3.30.750.24">
    <property type="entry name" value="STAS domain"/>
    <property type="match status" value="1"/>
</dbReference>
<feature type="domain" description="STAS" evidence="3">
    <location>
        <begin position="9"/>
        <end position="97"/>
    </location>
</feature>
<accession>A0ABU6FD09</accession>
<comment type="caution">
    <text evidence="4">The sequence shown here is derived from an EMBL/GenBank/DDBJ whole genome shotgun (WGS) entry which is preliminary data.</text>
</comment>
<dbReference type="InterPro" id="IPR036513">
    <property type="entry name" value="STAS_dom_sf"/>
</dbReference>
<organism evidence="4 5">
    <name type="scientific">Streptomyces endophyticus</name>
    <dbReference type="NCBI Taxonomy" id="714166"/>
    <lineage>
        <taxon>Bacteria</taxon>
        <taxon>Bacillati</taxon>
        <taxon>Actinomycetota</taxon>
        <taxon>Actinomycetes</taxon>
        <taxon>Kitasatosporales</taxon>
        <taxon>Streptomycetaceae</taxon>
        <taxon>Streptomyces</taxon>
    </lineage>
</organism>
<evidence type="ECO:0000256" key="1">
    <source>
        <dbReference type="ARBA" id="ARBA00009013"/>
    </source>
</evidence>
<dbReference type="InterPro" id="IPR003658">
    <property type="entry name" value="Anti-sigma_ant"/>
</dbReference>
<dbReference type="Pfam" id="PF13466">
    <property type="entry name" value="STAS_2"/>
    <property type="match status" value="1"/>
</dbReference>
<sequence>MSTPTSPPFDIHVVDAGDLVLLHARGELDLNTAPGLDLALVPLHPRRCELDFADVPFTDSTGINLLVRHQQLAADAGGSLRLIAVSGPVRRVLDISGTAGLLLTSPEPPPPEATGP</sequence>
<evidence type="ECO:0000256" key="2">
    <source>
        <dbReference type="RuleBase" id="RU003749"/>
    </source>
</evidence>
<dbReference type="InterPro" id="IPR002645">
    <property type="entry name" value="STAS_dom"/>
</dbReference>
<dbReference type="SUPFAM" id="SSF52091">
    <property type="entry name" value="SpoIIaa-like"/>
    <property type="match status" value="1"/>
</dbReference>
<evidence type="ECO:0000259" key="3">
    <source>
        <dbReference type="PROSITE" id="PS50801"/>
    </source>
</evidence>
<dbReference type="CDD" id="cd07043">
    <property type="entry name" value="STAS_anti-anti-sigma_factors"/>
    <property type="match status" value="1"/>
</dbReference>